<evidence type="ECO:0000313" key="1">
    <source>
        <dbReference type="EMBL" id="PNT10023.1"/>
    </source>
</evidence>
<name>A0A2K1YAH6_POPTR</name>
<dbReference type="InParanoid" id="A0A2K1YAH6"/>
<dbReference type="EMBL" id="CM009301">
    <property type="protein sequence ID" value="PNT10023.1"/>
    <property type="molecule type" value="Genomic_DNA"/>
</dbReference>
<organism evidence="1 2">
    <name type="scientific">Populus trichocarpa</name>
    <name type="common">Western balsam poplar</name>
    <name type="synonym">Populus balsamifera subsp. trichocarpa</name>
    <dbReference type="NCBI Taxonomy" id="3694"/>
    <lineage>
        <taxon>Eukaryota</taxon>
        <taxon>Viridiplantae</taxon>
        <taxon>Streptophyta</taxon>
        <taxon>Embryophyta</taxon>
        <taxon>Tracheophyta</taxon>
        <taxon>Spermatophyta</taxon>
        <taxon>Magnoliopsida</taxon>
        <taxon>eudicotyledons</taxon>
        <taxon>Gunneridae</taxon>
        <taxon>Pentapetalae</taxon>
        <taxon>rosids</taxon>
        <taxon>fabids</taxon>
        <taxon>Malpighiales</taxon>
        <taxon>Salicaceae</taxon>
        <taxon>Saliceae</taxon>
        <taxon>Populus</taxon>
    </lineage>
</organism>
<proteinExistence type="predicted"/>
<gene>
    <name evidence="1" type="ORF">POPTR_012G077600</name>
</gene>
<accession>A0A2K1YAH6</accession>
<keyword evidence="2" id="KW-1185">Reference proteome</keyword>
<dbReference type="Proteomes" id="UP000006729">
    <property type="component" value="Chromosome 12"/>
</dbReference>
<protein>
    <submittedName>
        <fullName evidence="1">Uncharacterized protein</fullName>
    </submittedName>
</protein>
<sequence>MNLPLVETILFKYMLLPAFLELSGYPDMDLIPCSERLIVVCSMFFLMDSSQLVKSDSGKKCSGIINDVHFITHIHAMKCAFELQNKMVPQSVLVSASFQYSFQYNYAITSFKSHSHVGDDNMTLSFKYNIVPQSILVVCTSFQYSFKYNCIPTSVDSHVSKDDDMKISFKCIFAFPIVDGVH</sequence>
<dbReference type="AlphaFoldDB" id="A0A2K1YAH6"/>
<reference evidence="1 2" key="1">
    <citation type="journal article" date="2006" name="Science">
        <title>The genome of black cottonwood, Populus trichocarpa (Torr. &amp; Gray).</title>
        <authorList>
            <person name="Tuskan G.A."/>
            <person name="Difazio S."/>
            <person name="Jansson S."/>
            <person name="Bohlmann J."/>
            <person name="Grigoriev I."/>
            <person name="Hellsten U."/>
            <person name="Putnam N."/>
            <person name="Ralph S."/>
            <person name="Rombauts S."/>
            <person name="Salamov A."/>
            <person name="Schein J."/>
            <person name="Sterck L."/>
            <person name="Aerts A."/>
            <person name="Bhalerao R.R."/>
            <person name="Bhalerao R.P."/>
            <person name="Blaudez D."/>
            <person name="Boerjan W."/>
            <person name="Brun A."/>
            <person name="Brunner A."/>
            <person name="Busov V."/>
            <person name="Campbell M."/>
            <person name="Carlson J."/>
            <person name="Chalot M."/>
            <person name="Chapman J."/>
            <person name="Chen G.L."/>
            <person name="Cooper D."/>
            <person name="Coutinho P.M."/>
            <person name="Couturier J."/>
            <person name="Covert S."/>
            <person name="Cronk Q."/>
            <person name="Cunningham R."/>
            <person name="Davis J."/>
            <person name="Degroeve S."/>
            <person name="Dejardin A."/>
            <person name="Depamphilis C."/>
            <person name="Detter J."/>
            <person name="Dirks B."/>
            <person name="Dubchak I."/>
            <person name="Duplessis S."/>
            <person name="Ehlting J."/>
            <person name="Ellis B."/>
            <person name="Gendler K."/>
            <person name="Goodstein D."/>
            <person name="Gribskov M."/>
            <person name="Grimwood J."/>
            <person name="Groover A."/>
            <person name="Gunter L."/>
            <person name="Hamberger B."/>
            <person name="Heinze B."/>
            <person name="Helariutta Y."/>
            <person name="Henrissat B."/>
            <person name="Holligan D."/>
            <person name="Holt R."/>
            <person name="Huang W."/>
            <person name="Islam-Faridi N."/>
            <person name="Jones S."/>
            <person name="Jones-Rhoades M."/>
            <person name="Jorgensen R."/>
            <person name="Joshi C."/>
            <person name="Kangasjarvi J."/>
            <person name="Karlsson J."/>
            <person name="Kelleher C."/>
            <person name="Kirkpatrick R."/>
            <person name="Kirst M."/>
            <person name="Kohler A."/>
            <person name="Kalluri U."/>
            <person name="Larimer F."/>
            <person name="Leebens-Mack J."/>
            <person name="Leple J.C."/>
            <person name="Locascio P."/>
            <person name="Lou Y."/>
            <person name="Lucas S."/>
            <person name="Martin F."/>
            <person name="Montanini B."/>
            <person name="Napoli C."/>
            <person name="Nelson D.R."/>
            <person name="Nelson C."/>
            <person name="Nieminen K."/>
            <person name="Nilsson O."/>
            <person name="Pereda V."/>
            <person name="Peter G."/>
            <person name="Philippe R."/>
            <person name="Pilate G."/>
            <person name="Poliakov A."/>
            <person name="Razumovskaya J."/>
            <person name="Richardson P."/>
            <person name="Rinaldi C."/>
            <person name="Ritland K."/>
            <person name="Rouze P."/>
            <person name="Ryaboy D."/>
            <person name="Schmutz J."/>
            <person name="Schrader J."/>
            <person name="Segerman B."/>
            <person name="Shin H."/>
            <person name="Siddiqui A."/>
            <person name="Sterky F."/>
            <person name="Terry A."/>
            <person name="Tsai C.J."/>
            <person name="Uberbacher E."/>
            <person name="Unneberg P."/>
            <person name="Vahala J."/>
            <person name="Wall K."/>
            <person name="Wessler S."/>
            <person name="Yang G."/>
            <person name="Yin T."/>
            <person name="Douglas C."/>
            <person name="Marra M."/>
            <person name="Sandberg G."/>
            <person name="Van de Peer Y."/>
            <person name="Rokhsar D."/>
        </authorList>
    </citation>
    <scope>NUCLEOTIDE SEQUENCE [LARGE SCALE GENOMIC DNA]</scope>
    <source>
        <strain evidence="2">cv. Nisqually</strain>
    </source>
</reference>
<evidence type="ECO:0000313" key="2">
    <source>
        <dbReference type="Proteomes" id="UP000006729"/>
    </source>
</evidence>